<dbReference type="PANTHER" id="PTHR21621">
    <property type="entry name" value="RIBOSOMAL PROTEIN S6 MODIFICATION PROTEIN"/>
    <property type="match status" value="1"/>
</dbReference>
<evidence type="ECO:0000256" key="3">
    <source>
        <dbReference type="ARBA" id="ARBA00022840"/>
    </source>
</evidence>
<dbReference type="NCBIfam" id="TIGR00768">
    <property type="entry name" value="rimK_fam"/>
    <property type="match status" value="1"/>
</dbReference>
<accession>A0ABP5K231</accession>
<dbReference type="InterPro" id="IPR016185">
    <property type="entry name" value="PreATP-grasp_dom_sf"/>
</dbReference>
<comment type="caution">
    <text evidence="6">The sequence shown here is derived from an EMBL/GenBank/DDBJ whole genome shotgun (WGS) entry which is preliminary data.</text>
</comment>
<organism evidence="6 7">
    <name type="scientific">Kitasatospora saccharophila</name>
    <dbReference type="NCBI Taxonomy" id="407973"/>
    <lineage>
        <taxon>Bacteria</taxon>
        <taxon>Bacillati</taxon>
        <taxon>Actinomycetota</taxon>
        <taxon>Actinomycetes</taxon>
        <taxon>Kitasatosporales</taxon>
        <taxon>Streptomycetaceae</taxon>
        <taxon>Kitasatospora</taxon>
    </lineage>
</organism>
<sequence length="283" mass="30603">MDRTVAIIADRIGWEERRLIETGTRLGIRMVWVNDESLCLGAPERAALEPYDAVMVRSRSYTRGGLIATLAEAAKIPTLNSAAAIHACENKLSLRTLLRAAGVPVPDFRLVLSRRDFEKALTELPPPVVLKPVFGGMGKRVTLLRDADTAQSVYDYVEDLGHGFEQASLVEPYLNSGSSIRCFVAGADLVATAEFRSAGTDWRSNAALGNQHRVLEHDPEVQKIVASVVDALGEGVYGIDLFATPDGYVVNEVNHAPAFKAVETATGVDVAEAVGRYVREVVG</sequence>
<dbReference type="InterPro" id="IPR013651">
    <property type="entry name" value="ATP-grasp_RimK-type"/>
</dbReference>
<dbReference type="PROSITE" id="PS50975">
    <property type="entry name" value="ATP_GRASP"/>
    <property type="match status" value="1"/>
</dbReference>
<keyword evidence="7" id="KW-1185">Reference proteome</keyword>
<dbReference type="InterPro" id="IPR011761">
    <property type="entry name" value="ATP-grasp"/>
</dbReference>
<dbReference type="EMBL" id="BAAANS010000118">
    <property type="protein sequence ID" value="GAA2126129.1"/>
    <property type="molecule type" value="Genomic_DNA"/>
</dbReference>
<name>A0ABP5K231_9ACTN</name>
<dbReference type="Gene3D" id="3.30.1490.20">
    <property type="entry name" value="ATP-grasp fold, A domain"/>
    <property type="match status" value="1"/>
</dbReference>
<evidence type="ECO:0000256" key="2">
    <source>
        <dbReference type="ARBA" id="ARBA00022741"/>
    </source>
</evidence>
<dbReference type="Proteomes" id="UP001500897">
    <property type="component" value="Unassembled WGS sequence"/>
</dbReference>
<dbReference type="Pfam" id="PF08443">
    <property type="entry name" value="RimK"/>
    <property type="match status" value="1"/>
</dbReference>
<dbReference type="RefSeq" id="WP_344559460.1">
    <property type="nucleotide sequence ID" value="NZ_BAAANS010000118.1"/>
</dbReference>
<dbReference type="Gene3D" id="3.30.470.20">
    <property type="entry name" value="ATP-grasp fold, B domain"/>
    <property type="match status" value="1"/>
</dbReference>
<dbReference type="InterPro" id="IPR054562">
    <property type="entry name" value="LysX/ArgX_preATP_grasp"/>
</dbReference>
<keyword evidence="1" id="KW-0479">Metal-binding</keyword>
<dbReference type="SUPFAM" id="SSF52440">
    <property type="entry name" value="PreATP-grasp domain"/>
    <property type="match status" value="1"/>
</dbReference>
<gene>
    <name evidence="6" type="primary">lysX_2</name>
    <name evidence="6" type="ORF">GCM10009759_78390</name>
</gene>
<evidence type="ECO:0000313" key="7">
    <source>
        <dbReference type="Proteomes" id="UP001500897"/>
    </source>
</evidence>
<dbReference type="Pfam" id="PF22626">
    <property type="entry name" value="LysX_preATP_grasp"/>
    <property type="match status" value="1"/>
</dbReference>
<dbReference type="PANTHER" id="PTHR21621:SF0">
    <property type="entry name" value="BETA-CITRYLGLUTAMATE SYNTHASE B-RELATED"/>
    <property type="match status" value="1"/>
</dbReference>
<evidence type="ECO:0000256" key="1">
    <source>
        <dbReference type="ARBA" id="ARBA00022723"/>
    </source>
</evidence>
<keyword evidence="2 4" id="KW-0547">Nucleotide-binding</keyword>
<keyword evidence="3 4" id="KW-0067">ATP-binding</keyword>
<evidence type="ECO:0000256" key="4">
    <source>
        <dbReference type="PROSITE-ProRule" id="PRU00409"/>
    </source>
</evidence>
<reference evidence="7" key="1">
    <citation type="journal article" date="2019" name="Int. J. Syst. Evol. Microbiol.">
        <title>The Global Catalogue of Microorganisms (GCM) 10K type strain sequencing project: providing services to taxonomists for standard genome sequencing and annotation.</title>
        <authorList>
            <consortium name="The Broad Institute Genomics Platform"/>
            <consortium name="The Broad Institute Genome Sequencing Center for Infectious Disease"/>
            <person name="Wu L."/>
            <person name="Ma J."/>
        </authorList>
    </citation>
    <scope>NUCLEOTIDE SEQUENCE [LARGE SCALE GENOMIC DNA]</scope>
    <source>
        <strain evidence="7">JCM 14559</strain>
    </source>
</reference>
<dbReference type="SUPFAM" id="SSF56059">
    <property type="entry name" value="Glutathione synthetase ATP-binding domain-like"/>
    <property type="match status" value="1"/>
</dbReference>
<evidence type="ECO:0000313" key="6">
    <source>
        <dbReference type="EMBL" id="GAA2126129.1"/>
    </source>
</evidence>
<proteinExistence type="predicted"/>
<evidence type="ECO:0000259" key="5">
    <source>
        <dbReference type="PROSITE" id="PS50975"/>
    </source>
</evidence>
<dbReference type="InterPro" id="IPR013815">
    <property type="entry name" value="ATP_grasp_subdomain_1"/>
</dbReference>
<feature type="domain" description="ATP-grasp" evidence="5">
    <location>
        <begin position="95"/>
        <end position="279"/>
    </location>
</feature>
<dbReference type="InterPro" id="IPR004666">
    <property type="entry name" value="Rp_bS6_RimK/Lys_biosynth_LsyX"/>
</dbReference>
<protein>
    <submittedName>
        <fullName evidence="6">Lysine biosynthesis protein LysX</fullName>
    </submittedName>
</protein>
<dbReference type="Gene3D" id="3.40.50.20">
    <property type="match status" value="1"/>
</dbReference>